<feature type="domain" description="Peptidase S8/S53" evidence="8">
    <location>
        <begin position="151"/>
        <end position="411"/>
    </location>
</feature>
<dbReference type="PANTHER" id="PTHR43806:SF11">
    <property type="entry name" value="CEREVISIN-RELATED"/>
    <property type="match status" value="1"/>
</dbReference>
<dbReference type="InterPro" id="IPR000209">
    <property type="entry name" value="Peptidase_S8/S53_dom"/>
</dbReference>
<dbReference type="Proteomes" id="UP000799436">
    <property type="component" value="Unassembled WGS sequence"/>
</dbReference>
<evidence type="ECO:0000256" key="2">
    <source>
        <dbReference type="ARBA" id="ARBA00022670"/>
    </source>
</evidence>
<dbReference type="PANTHER" id="PTHR43806">
    <property type="entry name" value="PEPTIDASE S8"/>
    <property type="match status" value="1"/>
</dbReference>
<dbReference type="Pfam" id="PF00082">
    <property type="entry name" value="Peptidase_S8"/>
    <property type="match status" value="1"/>
</dbReference>
<comment type="similarity">
    <text evidence="1 5 6">Belongs to the peptidase S8 family.</text>
</comment>
<feature type="active site" description="Charge relay system" evidence="5">
    <location>
        <position position="160"/>
    </location>
</feature>
<reference evidence="9" key="1">
    <citation type="journal article" date="2020" name="Stud. Mycol.">
        <title>101 Dothideomycetes genomes: a test case for predicting lifestyles and emergence of pathogens.</title>
        <authorList>
            <person name="Haridas S."/>
            <person name="Albert R."/>
            <person name="Binder M."/>
            <person name="Bloem J."/>
            <person name="Labutti K."/>
            <person name="Salamov A."/>
            <person name="Andreopoulos B."/>
            <person name="Baker S."/>
            <person name="Barry K."/>
            <person name="Bills G."/>
            <person name="Bluhm B."/>
            <person name="Cannon C."/>
            <person name="Castanera R."/>
            <person name="Culley D."/>
            <person name="Daum C."/>
            <person name="Ezra D."/>
            <person name="Gonzalez J."/>
            <person name="Henrissat B."/>
            <person name="Kuo A."/>
            <person name="Liang C."/>
            <person name="Lipzen A."/>
            <person name="Lutzoni F."/>
            <person name="Magnuson J."/>
            <person name="Mondo S."/>
            <person name="Nolan M."/>
            <person name="Ohm R."/>
            <person name="Pangilinan J."/>
            <person name="Park H.-J."/>
            <person name="Ramirez L."/>
            <person name="Alfaro M."/>
            <person name="Sun H."/>
            <person name="Tritt A."/>
            <person name="Yoshinaga Y."/>
            <person name="Zwiers L.-H."/>
            <person name="Turgeon B."/>
            <person name="Goodwin S."/>
            <person name="Spatafora J."/>
            <person name="Crous P."/>
            <person name="Grigoriev I."/>
        </authorList>
    </citation>
    <scope>NUCLEOTIDE SEQUENCE</scope>
    <source>
        <strain evidence="9">CBS 116005</strain>
    </source>
</reference>
<dbReference type="AlphaFoldDB" id="A0A6G1LB55"/>
<dbReference type="GO" id="GO:0004252">
    <property type="term" value="F:serine-type endopeptidase activity"/>
    <property type="evidence" value="ECO:0007669"/>
    <property type="project" value="UniProtKB-UniRule"/>
</dbReference>
<evidence type="ECO:0000313" key="10">
    <source>
        <dbReference type="Proteomes" id="UP000799436"/>
    </source>
</evidence>
<evidence type="ECO:0000256" key="6">
    <source>
        <dbReference type="RuleBase" id="RU003355"/>
    </source>
</evidence>
<dbReference type="InterPro" id="IPR050131">
    <property type="entry name" value="Peptidase_S8_subtilisin-like"/>
</dbReference>
<keyword evidence="7" id="KW-0732">Signal</keyword>
<evidence type="ECO:0000313" key="9">
    <source>
        <dbReference type="EMBL" id="KAF2769454.1"/>
    </source>
</evidence>
<evidence type="ECO:0000256" key="3">
    <source>
        <dbReference type="ARBA" id="ARBA00022801"/>
    </source>
</evidence>
<evidence type="ECO:0000256" key="4">
    <source>
        <dbReference type="ARBA" id="ARBA00022825"/>
    </source>
</evidence>
<keyword evidence="10" id="KW-1185">Reference proteome</keyword>
<dbReference type="OrthoDB" id="206201at2759"/>
<dbReference type="PRINTS" id="PR00723">
    <property type="entry name" value="SUBTILISIN"/>
</dbReference>
<dbReference type="InterPro" id="IPR023827">
    <property type="entry name" value="Peptidase_S8_Asp-AS"/>
</dbReference>
<keyword evidence="3 5" id="KW-0378">Hydrolase</keyword>
<keyword evidence="2 5" id="KW-0645">Protease</keyword>
<feature type="active site" description="Charge relay system" evidence="5">
    <location>
        <position position="190"/>
    </location>
</feature>
<dbReference type="GO" id="GO:0006508">
    <property type="term" value="P:proteolysis"/>
    <property type="evidence" value="ECO:0007669"/>
    <property type="project" value="UniProtKB-KW"/>
</dbReference>
<dbReference type="PROSITE" id="PS00136">
    <property type="entry name" value="SUBTILASE_ASP"/>
    <property type="match status" value="1"/>
</dbReference>
<sequence length="513" mass="54161">MADIMKPFILLFLILWSEVFAAPVRSAHESGGSEHIVIIDKSHPRPPAVAEVLQRLDLHESHPDVRLIYNNSAFTGFAANMATHCLDKLANMSDIKMTEKAGYVKRSQQSLAYDTRAGAPWGLQRISTASNVSGSASAMDYMYSFAATSLGRGADIYIVDTGVYTEHNAFSGRASMVWSYDGNYTDADGHGTHVSGTSAGNWVGVASNANILGVKALDSEGGGWSSNVVAGIDFVVQAHDAAKRNQSNFVGSVMSMSLASSSPVQAINSAVQAAVSAGVHTVVAAGNNAGDACNSSPASAGGTKGSAITVGSVGMTAQRSSFSNYGDCVDVYAPGENVISTWIGGSNMINSLSGTSMATPHVTGIVAYAMGNKTLANDPGLMKEWVRMTALTLSDGTLLANNGVQAQEGQGIIGAEKIAAHVLISASDQQSNPAKEKRAFSGLDPLMGCGGRYHTSSALRNAWLCNARRTVDSRAVIWEAFVKHLYRKASEQIHVLLKLVGREQGKWWIDEFS</sequence>
<organism evidence="9 10">
    <name type="scientific">Teratosphaeria nubilosa</name>
    <dbReference type="NCBI Taxonomy" id="161662"/>
    <lineage>
        <taxon>Eukaryota</taxon>
        <taxon>Fungi</taxon>
        <taxon>Dikarya</taxon>
        <taxon>Ascomycota</taxon>
        <taxon>Pezizomycotina</taxon>
        <taxon>Dothideomycetes</taxon>
        <taxon>Dothideomycetidae</taxon>
        <taxon>Mycosphaerellales</taxon>
        <taxon>Teratosphaeriaceae</taxon>
        <taxon>Teratosphaeria</taxon>
    </lineage>
</organism>
<dbReference type="Gene3D" id="3.40.50.200">
    <property type="entry name" value="Peptidase S8/S53 domain"/>
    <property type="match status" value="1"/>
</dbReference>
<proteinExistence type="inferred from homology"/>
<evidence type="ECO:0000256" key="5">
    <source>
        <dbReference type="PROSITE-ProRule" id="PRU01240"/>
    </source>
</evidence>
<evidence type="ECO:0000256" key="1">
    <source>
        <dbReference type="ARBA" id="ARBA00011073"/>
    </source>
</evidence>
<accession>A0A6G1LB55</accession>
<feature type="chain" id="PRO_5026029299" evidence="7">
    <location>
        <begin position="22"/>
        <end position="513"/>
    </location>
</feature>
<dbReference type="InterPro" id="IPR034193">
    <property type="entry name" value="PCSK9_ProteinaseK-like"/>
</dbReference>
<evidence type="ECO:0000256" key="7">
    <source>
        <dbReference type="SAM" id="SignalP"/>
    </source>
</evidence>
<feature type="active site" description="Charge relay system" evidence="5">
    <location>
        <position position="356"/>
    </location>
</feature>
<dbReference type="PROSITE" id="PS51892">
    <property type="entry name" value="SUBTILASE"/>
    <property type="match status" value="1"/>
</dbReference>
<dbReference type="CDD" id="cd04077">
    <property type="entry name" value="Peptidases_S8_PCSK9_ProteinaseK_like"/>
    <property type="match status" value="1"/>
</dbReference>
<dbReference type="PROSITE" id="PS00138">
    <property type="entry name" value="SUBTILASE_SER"/>
    <property type="match status" value="1"/>
</dbReference>
<dbReference type="InterPro" id="IPR023828">
    <property type="entry name" value="Peptidase_S8_Ser-AS"/>
</dbReference>
<dbReference type="InterPro" id="IPR015500">
    <property type="entry name" value="Peptidase_S8_subtilisin-rel"/>
</dbReference>
<protein>
    <submittedName>
        <fullName evidence="9">Subtilisin-like protein</fullName>
    </submittedName>
</protein>
<dbReference type="InterPro" id="IPR036852">
    <property type="entry name" value="Peptidase_S8/S53_dom_sf"/>
</dbReference>
<keyword evidence="4 5" id="KW-0720">Serine protease</keyword>
<feature type="signal peptide" evidence="7">
    <location>
        <begin position="1"/>
        <end position="21"/>
    </location>
</feature>
<evidence type="ECO:0000259" key="8">
    <source>
        <dbReference type="Pfam" id="PF00082"/>
    </source>
</evidence>
<dbReference type="SUPFAM" id="SSF52743">
    <property type="entry name" value="Subtilisin-like"/>
    <property type="match status" value="1"/>
</dbReference>
<gene>
    <name evidence="9" type="ORF">EJ03DRAFT_382610</name>
</gene>
<name>A0A6G1LB55_9PEZI</name>
<dbReference type="EMBL" id="ML995833">
    <property type="protein sequence ID" value="KAF2769454.1"/>
    <property type="molecule type" value="Genomic_DNA"/>
</dbReference>